<dbReference type="Pfam" id="PF17765">
    <property type="entry name" value="MLTR_LBD"/>
    <property type="match status" value="1"/>
</dbReference>
<dbReference type="InterPro" id="IPR010982">
    <property type="entry name" value="Lambda_DNA-bd_dom_sf"/>
</dbReference>
<dbReference type="SMART" id="SM00530">
    <property type="entry name" value="HTH_XRE"/>
    <property type="match status" value="1"/>
</dbReference>
<dbReference type="PANTHER" id="PTHR35010">
    <property type="entry name" value="BLL4672 PROTEIN-RELATED"/>
    <property type="match status" value="1"/>
</dbReference>
<sequence>MDHRSEIREFLTSRRARITPDQAGLPSYGARRVPGLRRSEAAQLAGVSVEYYARLERGNLAGVSDTVLDALARALRLDDAERSHLHDLARAAGTSPRRRRKPVAPQGVRPNVQRLLDTMTDTPAAVINGRTDVLASNALGRALFAPLHDSAWQPANHARFIYLDARSHTFWDNWDHAADDAVALLHAHAGRNPFDPDLTALIGELSTRSTDFRTRWARHDVRRHTTGVKHLRHPAIGPLHLTFEAMALVADEDLTLLAFGAEPGTPSEDGLRLLATWAATHDQERAVPTADET</sequence>
<proteinExistence type="predicted"/>
<dbReference type="CDD" id="cd00093">
    <property type="entry name" value="HTH_XRE"/>
    <property type="match status" value="1"/>
</dbReference>
<reference evidence="4" key="1">
    <citation type="journal article" date="2019" name="Int. J. Syst. Evol. Microbiol.">
        <title>The Global Catalogue of Microorganisms (GCM) 10K type strain sequencing project: providing services to taxonomists for standard genome sequencing and annotation.</title>
        <authorList>
            <consortium name="The Broad Institute Genomics Platform"/>
            <consortium name="The Broad Institute Genome Sequencing Center for Infectious Disease"/>
            <person name="Wu L."/>
            <person name="Ma J."/>
        </authorList>
    </citation>
    <scope>NUCLEOTIDE SEQUENCE [LARGE SCALE GENOMIC DNA]</scope>
    <source>
        <strain evidence="4">CGMCC 4.7177</strain>
    </source>
</reference>
<evidence type="ECO:0000256" key="1">
    <source>
        <dbReference type="SAM" id="MobiDB-lite"/>
    </source>
</evidence>
<dbReference type="RefSeq" id="WP_381166725.1">
    <property type="nucleotide sequence ID" value="NZ_JBHSFK010000068.1"/>
</dbReference>
<evidence type="ECO:0000313" key="3">
    <source>
        <dbReference type="EMBL" id="MFC4508119.1"/>
    </source>
</evidence>
<dbReference type="SUPFAM" id="SSF47413">
    <property type="entry name" value="lambda repressor-like DNA-binding domains"/>
    <property type="match status" value="1"/>
</dbReference>
<comment type="caution">
    <text evidence="3">The sequence shown here is derived from an EMBL/GenBank/DDBJ whole genome shotgun (WGS) entry which is preliminary data.</text>
</comment>
<gene>
    <name evidence="3" type="ORF">ACFPIH_53515</name>
</gene>
<dbReference type="PANTHER" id="PTHR35010:SF2">
    <property type="entry name" value="BLL4672 PROTEIN"/>
    <property type="match status" value="1"/>
</dbReference>
<dbReference type="Gene3D" id="3.30.450.180">
    <property type="match status" value="1"/>
</dbReference>
<dbReference type="InterPro" id="IPR001387">
    <property type="entry name" value="Cro/C1-type_HTH"/>
</dbReference>
<feature type="region of interest" description="Disordered" evidence="1">
    <location>
        <begin position="87"/>
        <end position="109"/>
    </location>
</feature>
<evidence type="ECO:0000313" key="4">
    <source>
        <dbReference type="Proteomes" id="UP001595839"/>
    </source>
</evidence>
<dbReference type="Gene3D" id="1.10.260.40">
    <property type="entry name" value="lambda repressor-like DNA-binding domains"/>
    <property type="match status" value="1"/>
</dbReference>
<dbReference type="Proteomes" id="UP001595839">
    <property type="component" value="Unassembled WGS sequence"/>
</dbReference>
<protein>
    <submittedName>
        <fullName evidence="3">Helix-turn-helix transcriptional regulator</fullName>
    </submittedName>
</protein>
<accession>A0ABV9B901</accession>
<organism evidence="3 4">
    <name type="scientific">Streptomyces vulcanius</name>
    <dbReference type="NCBI Taxonomy" id="1441876"/>
    <lineage>
        <taxon>Bacteria</taxon>
        <taxon>Bacillati</taxon>
        <taxon>Actinomycetota</taxon>
        <taxon>Actinomycetes</taxon>
        <taxon>Kitasatosporales</taxon>
        <taxon>Streptomycetaceae</taxon>
        <taxon>Streptomyces</taxon>
    </lineage>
</organism>
<feature type="domain" description="HTH cro/C1-type" evidence="2">
    <location>
        <begin position="35"/>
        <end position="82"/>
    </location>
</feature>
<dbReference type="EMBL" id="JBHSFK010000068">
    <property type="protein sequence ID" value="MFC4508119.1"/>
    <property type="molecule type" value="Genomic_DNA"/>
</dbReference>
<dbReference type="InterPro" id="IPR041413">
    <property type="entry name" value="MLTR_LBD"/>
</dbReference>
<dbReference type="Pfam" id="PF13560">
    <property type="entry name" value="HTH_31"/>
    <property type="match status" value="1"/>
</dbReference>
<dbReference type="PROSITE" id="PS50943">
    <property type="entry name" value="HTH_CROC1"/>
    <property type="match status" value="1"/>
</dbReference>
<name>A0ABV9B901_9ACTN</name>
<keyword evidence="4" id="KW-1185">Reference proteome</keyword>
<evidence type="ECO:0000259" key="2">
    <source>
        <dbReference type="PROSITE" id="PS50943"/>
    </source>
</evidence>